<evidence type="ECO:0000256" key="6">
    <source>
        <dbReference type="SAM" id="MobiDB-lite"/>
    </source>
</evidence>
<dbReference type="Pfam" id="PF04542">
    <property type="entry name" value="Sigma70_r2"/>
    <property type="match status" value="1"/>
</dbReference>
<evidence type="ECO:0000256" key="3">
    <source>
        <dbReference type="ARBA" id="ARBA00023082"/>
    </source>
</evidence>
<keyword evidence="3" id="KW-0731">Sigma factor</keyword>
<dbReference type="InterPro" id="IPR013325">
    <property type="entry name" value="RNA_pol_sigma_r2"/>
</dbReference>
<dbReference type="CDD" id="cd06171">
    <property type="entry name" value="Sigma70_r4"/>
    <property type="match status" value="1"/>
</dbReference>
<dbReference type="SUPFAM" id="SSF88946">
    <property type="entry name" value="Sigma2 domain of RNA polymerase sigma factors"/>
    <property type="match status" value="1"/>
</dbReference>
<name>A0A290QFD0_9BACT</name>
<dbReference type="GO" id="GO:0006352">
    <property type="term" value="P:DNA-templated transcription initiation"/>
    <property type="evidence" value="ECO:0007669"/>
    <property type="project" value="InterPro"/>
</dbReference>
<proteinExistence type="inferred from homology"/>
<feature type="domain" description="RNA polymerase sigma-70 region 2" evidence="7">
    <location>
        <begin position="31"/>
        <end position="95"/>
    </location>
</feature>
<dbReference type="Pfam" id="PF08281">
    <property type="entry name" value="Sigma70_r4_2"/>
    <property type="match status" value="1"/>
</dbReference>
<dbReference type="Gene3D" id="1.10.1740.10">
    <property type="match status" value="1"/>
</dbReference>
<dbReference type="NCBIfam" id="TIGR02937">
    <property type="entry name" value="sigma70-ECF"/>
    <property type="match status" value="1"/>
</dbReference>
<evidence type="ECO:0000313" key="10">
    <source>
        <dbReference type="Proteomes" id="UP000217265"/>
    </source>
</evidence>
<dbReference type="GO" id="GO:0016987">
    <property type="term" value="F:sigma factor activity"/>
    <property type="evidence" value="ECO:0007669"/>
    <property type="project" value="UniProtKB-KW"/>
</dbReference>
<protein>
    <submittedName>
        <fullName evidence="9">RNA polymerase subunit sigma-24</fullName>
    </submittedName>
</protein>
<dbReference type="RefSeq" id="WP_096056617.1">
    <property type="nucleotide sequence ID" value="NZ_CP023344.1"/>
</dbReference>
<dbReference type="InterPro" id="IPR013324">
    <property type="entry name" value="RNA_pol_sigma_r3/r4-like"/>
</dbReference>
<dbReference type="EMBL" id="CP023344">
    <property type="protein sequence ID" value="ATC64986.1"/>
    <property type="molecule type" value="Genomic_DNA"/>
</dbReference>
<reference evidence="9 10" key="1">
    <citation type="submission" date="2017-09" db="EMBL/GenBank/DDBJ databases">
        <title>Complete genome sequence of Verrucomicrobial strain HZ-65, isolated from freshwater.</title>
        <authorList>
            <person name="Choi A."/>
        </authorList>
    </citation>
    <scope>NUCLEOTIDE SEQUENCE [LARGE SCALE GENOMIC DNA]</scope>
    <source>
        <strain evidence="9 10">HZ-65</strain>
    </source>
</reference>
<keyword evidence="10" id="KW-1185">Reference proteome</keyword>
<evidence type="ECO:0000256" key="2">
    <source>
        <dbReference type="ARBA" id="ARBA00023015"/>
    </source>
</evidence>
<dbReference type="OrthoDB" id="193693at2"/>
<dbReference type="InterPro" id="IPR039425">
    <property type="entry name" value="RNA_pol_sigma-70-like"/>
</dbReference>
<organism evidence="9 10">
    <name type="scientific">Nibricoccus aquaticus</name>
    <dbReference type="NCBI Taxonomy" id="2576891"/>
    <lineage>
        <taxon>Bacteria</taxon>
        <taxon>Pseudomonadati</taxon>
        <taxon>Verrucomicrobiota</taxon>
        <taxon>Opitutia</taxon>
        <taxon>Opitutales</taxon>
        <taxon>Opitutaceae</taxon>
        <taxon>Nibricoccus</taxon>
    </lineage>
</organism>
<evidence type="ECO:0000313" key="9">
    <source>
        <dbReference type="EMBL" id="ATC64986.1"/>
    </source>
</evidence>
<dbReference type="InterPro" id="IPR036388">
    <property type="entry name" value="WH-like_DNA-bd_sf"/>
</dbReference>
<dbReference type="SUPFAM" id="SSF88659">
    <property type="entry name" value="Sigma3 and sigma4 domains of RNA polymerase sigma factors"/>
    <property type="match status" value="1"/>
</dbReference>
<dbReference type="AlphaFoldDB" id="A0A290QFD0"/>
<keyword evidence="2" id="KW-0805">Transcription regulation</keyword>
<feature type="region of interest" description="Disordered" evidence="6">
    <location>
        <begin position="97"/>
        <end position="124"/>
    </location>
</feature>
<dbReference type="Proteomes" id="UP000217265">
    <property type="component" value="Chromosome"/>
</dbReference>
<dbReference type="PANTHER" id="PTHR43133:SF8">
    <property type="entry name" value="RNA POLYMERASE SIGMA FACTOR HI_1459-RELATED"/>
    <property type="match status" value="1"/>
</dbReference>
<sequence length="189" mass="21757">MTVAAPVGQDTDDMLALQRGEDAALDRLMLRWQLPLRGFLYRHTQNEFDALDLSQETFVRVYQHRARFRPEARFSTWLFQIALNLARDRARRLVRRPTASLDEAPEPIDNSEHPRASSERDERASAVRKAIASLPEDMREAVVLFEYEEKSHAEIGQIVGASAKAVETRIYRARQLLKKSLGRWLARNG</sequence>
<feature type="compositionally biased region" description="Basic and acidic residues" evidence="6">
    <location>
        <begin position="110"/>
        <end position="124"/>
    </location>
</feature>
<dbReference type="InterPro" id="IPR014284">
    <property type="entry name" value="RNA_pol_sigma-70_dom"/>
</dbReference>
<evidence type="ECO:0000256" key="5">
    <source>
        <dbReference type="ARBA" id="ARBA00023163"/>
    </source>
</evidence>
<gene>
    <name evidence="9" type="ORF">CMV30_13995</name>
</gene>
<keyword evidence="5" id="KW-0804">Transcription</keyword>
<keyword evidence="4" id="KW-0238">DNA-binding</keyword>
<accession>A0A290QFD0</accession>
<feature type="domain" description="RNA polymerase sigma factor 70 region 4 type 2" evidence="8">
    <location>
        <begin position="126"/>
        <end position="177"/>
    </location>
</feature>
<dbReference type="GO" id="GO:0003677">
    <property type="term" value="F:DNA binding"/>
    <property type="evidence" value="ECO:0007669"/>
    <property type="project" value="UniProtKB-KW"/>
</dbReference>
<dbReference type="KEGG" id="vbh:CMV30_13995"/>
<dbReference type="Gene3D" id="1.10.10.10">
    <property type="entry name" value="Winged helix-like DNA-binding domain superfamily/Winged helix DNA-binding domain"/>
    <property type="match status" value="1"/>
</dbReference>
<evidence type="ECO:0000256" key="4">
    <source>
        <dbReference type="ARBA" id="ARBA00023125"/>
    </source>
</evidence>
<comment type="similarity">
    <text evidence="1">Belongs to the sigma-70 factor family. ECF subfamily.</text>
</comment>
<dbReference type="PANTHER" id="PTHR43133">
    <property type="entry name" value="RNA POLYMERASE ECF-TYPE SIGMA FACTO"/>
    <property type="match status" value="1"/>
</dbReference>
<evidence type="ECO:0000259" key="8">
    <source>
        <dbReference type="Pfam" id="PF08281"/>
    </source>
</evidence>
<dbReference type="InterPro" id="IPR013249">
    <property type="entry name" value="RNA_pol_sigma70_r4_t2"/>
</dbReference>
<dbReference type="InterPro" id="IPR007627">
    <property type="entry name" value="RNA_pol_sigma70_r2"/>
</dbReference>
<evidence type="ECO:0000259" key="7">
    <source>
        <dbReference type="Pfam" id="PF04542"/>
    </source>
</evidence>
<evidence type="ECO:0000256" key="1">
    <source>
        <dbReference type="ARBA" id="ARBA00010641"/>
    </source>
</evidence>